<evidence type="ECO:0000256" key="5">
    <source>
        <dbReference type="ARBA" id="ARBA00022452"/>
    </source>
</evidence>
<dbReference type="GO" id="GO:0009279">
    <property type="term" value="C:cell outer membrane"/>
    <property type="evidence" value="ECO:0007669"/>
    <property type="project" value="UniProtKB-SubCell"/>
</dbReference>
<name>A0A1M4NFK7_HELAC</name>
<evidence type="ECO:0000256" key="6">
    <source>
        <dbReference type="ARBA" id="ARBA00022525"/>
    </source>
</evidence>
<keyword evidence="5" id="KW-1134">Transmembrane beta strand</keyword>
<evidence type="ECO:0000256" key="2">
    <source>
        <dbReference type="ARBA" id="ARBA00004418"/>
    </source>
</evidence>
<comment type="subcellular location">
    <subcellularLocation>
        <location evidence="3">Cell outer membrane</location>
        <topology evidence="3">Multi-pass membrane protein</topology>
    </subcellularLocation>
    <subcellularLocation>
        <location evidence="1">Cell surface</location>
    </subcellularLocation>
    <subcellularLocation>
        <location evidence="2">Periplasm</location>
    </subcellularLocation>
    <subcellularLocation>
        <location evidence="4">Secreted</location>
    </subcellularLocation>
</comment>
<dbReference type="Pfam" id="PF02691">
    <property type="entry name" value="VacA"/>
    <property type="match status" value="1"/>
</dbReference>
<reference evidence="14" key="1">
    <citation type="submission" date="2016-10" db="EMBL/GenBank/DDBJ databases">
        <title>Proteomic and phylogenetic analysis of the outer membrane protein repertoire of gastric Helicobacter species.</title>
        <authorList>
            <person name="Joosten M."/>
        </authorList>
    </citation>
    <scope>NUCLEOTIDE SEQUENCE</scope>
    <source>
        <strain evidence="13">Acino1</strain>
        <strain evidence="14">Acino2</strain>
    </source>
</reference>
<keyword evidence="9" id="KW-0574">Periplasm</keyword>
<evidence type="ECO:0000256" key="8">
    <source>
        <dbReference type="ARBA" id="ARBA00022729"/>
    </source>
</evidence>
<dbReference type="InterPro" id="IPR003842">
    <property type="entry name" value="Vacuolating_cytotoxin"/>
</dbReference>
<evidence type="ECO:0000313" key="13">
    <source>
        <dbReference type="EMBL" id="SFZ70498.1"/>
    </source>
</evidence>
<sequence length="106" mass="11480">MQGVSYDAVFASNANLQEQFKERLALYNNNTRMGICVAQKGNTNGIKACGMAIGNHDMNSNPNHYKYLEGKAWKNTGISQTANNAKTSVRLGNNSMPSGHDNNAAN</sequence>
<keyword evidence="8" id="KW-0732">Signal</keyword>
<evidence type="ECO:0000256" key="10">
    <source>
        <dbReference type="ARBA" id="ARBA00023136"/>
    </source>
</evidence>
<accession>A0A1M4NFK7</accession>
<keyword evidence="10" id="KW-0472">Membrane</keyword>
<keyword evidence="6" id="KW-0964">Secreted</keyword>
<organism evidence="14">
    <name type="scientific">Helicobacter acinonychis</name>
    <name type="common">Helicobacter acinonyx</name>
    <dbReference type="NCBI Taxonomy" id="212"/>
    <lineage>
        <taxon>Bacteria</taxon>
        <taxon>Pseudomonadati</taxon>
        <taxon>Campylobacterota</taxon>
        <taxon>Epsilonproteobacteria</taxon>
        <taxon>Campylobacterales</taxon>
        <taxon>Helicobacteraceae</taxon>
        <taxon>Helicobacter</taxon>
    </lineage>
</organism>
<protein>
    <submittedName>
        <fullName evidence="13">OMP497</fullName>
    </submittedName>
    <submittedName>
        <fullName evidence="14">OMP748</fullName>
    </submittedName>
</protein>
<evidence type="ECO:0000256" key="9">
    <source>
        <dbReference type="ARBA" id="ARBA00022764"/>
    </source>
</evidence>
<dbReference type="GO" id="GO:0005576">
    <property type="term" value="C:extracellular region"/>
    <property type="evidence" value="ECO:0007669"/>
    <property type="project" value="UniProtKB-SubCell"/>
</dbReference>
<dbReference type="EMBL" id="LT632802">
    <property type="protein sequence ID" value="SFZ70632.1"/>
    <property type="molecule type" value="Genomic_DNA"/>
</dbReference>
<evidence type="ECO:0000256" key="3">
    <source>
        <dbReference type="ARBA" id="ARBA00004571"/>
    </source>
</evidence>
<gene>
    <name evidence="14" type="primary">omp748</name>
    <name evidence="13" type="synonym">omp497</name>
</gene>
<dbReference type="GO" id="GO:0042597">
    <property type="term" value="C:periplasmic space"/>
    <property type="evidence" value="ECO:0007669"/>
    <property type="project" value="UniProtKB-SubCell"/>
</dbReference>
<dbReference type="GO" id="GO:0009986">
    <property type="term" value="C:cell surface"/>
    <property type="evidence" value="ECO:0007669"/>
    <property type="project" value="UniProtKB-SubCell"/>
</dbReference>
<dbReference type="EMBL" id="LT632744">
    <property type="protein sequence ID" value="SFZ70498.1"/>
    <property type="molecule type" value="Genomic_DNA"/>
</dbReference>
<feature type="region of interest" description="Disordered" evidence="12">
    <location>
        <begin position="85"/>
        <end position="106"/>
    </location>
</feature>
<keyword evidence="11" id="KW-0998">Cell outer membrane</keyword>
<evidence type="ECO:0000256" key="11">
    <source>
        <dbReference type="ARBA" id="ARBA00023237"/>
    </source>
</evidence>
<dbReference type="AlphaFoldDB" id="A0A1M4NFK7"/>
<evidence type="ECO:0000256" key="1">
    <source>
        <dbReference type="ARBA" id="ARBA00004241"/>
    </source>
</evidence>
<proteinExistence type="predicted"/>
<keyword evidence="7" id="KW-0812">Transmembrane</keyword>
<evidence type="ECO:0000256" key="7">
    <source>
        <dbReference type="ARBA" id="ARBA00022692"/>
    </source>
</evidence>
<evidence type="ECO:0000256" key="12">
    <source>
        <dbReference type="SAM" id="MobiDB-lite"/>
    </source>
</evidence>
<evidence type="ECO:0000256" key="4">
    <source>
        <dbReference type="ARBA" id="ARBA00004613"/>
    </source>
</evidence>
<evidence type="ECO:0000313" key="14">
    <source>
        <dbReference type="EMBL" id="SFZ70632.1"/>
    </source>
</evidence>